<evidence type="ECO:0000256" key="1">
    <source>
        <dbReference type="SAM" id="SignalP"/>
    </source>
</evidence>
<feature type="chain" id="PRO_5032357431" description="Secreted protein" evidence="1">
    <location>
        <begin position="19"/>
        <end position="135"/>
    </location>
</feature>
<keyword evidence="3" id="KW-1185">Reference proteome</keyword>
<dbReference type="EMBL" id="NMUH01007808">
    <property type="protein sequence ID" value="MQM17855.1"/>
    <property type="molecule type" value="Genomic_DNA"/>
</dbReference>
<accession>A0A843XF55</accession>
<evidence type="ECO:0008006" key="4">
    <source>
        <dbReference type="Google" id="ProtNLM"/>
    </source>
</evidence>
<evidence type="ECO:0000313" key="3">
    <source>
        <dbReference type="Proteomes" id="UP000652761"/>
    </source>
</evidence>
<evidence type="ECO:0000313" key="2">
    <source>
        <dbReference type="EMBL" id="MQM17855.1"/>
    </source>
</evidence>
<organism evidence="2 3">
    <name type="scientific">Colocasia esculenta</name>
    <name type="common">Wild taro</name>
    <name type="synonym">Arum esculentum</name>
    <dbReference type="NCBI Taxonomy" id="4460"/>
    <lineage>
        <taxon>Eukaryota</taxon>
        <taxon>Viridiplantae</taxon>
        <taxon>Streptophyta</taxon>
        <taxon>Embryophyta</taxon>
        <taxon>Tracheophyta</taxon>
        <taxon>Spermatophyta</taxon>
        <taxon>Magnoliopsida</taxon>
        <taxon>Liliopsida</taxon>
        <taxon>Araceae</taxon>
        <taxon>Aroideae</taxon>
        <taxon>Colocasieae</taxon>
        <taxon>Colocasia</taxon>
    </lineage>
</organism>
<reference evidence="2" key="1">
    <citation type="submission" date="2017-07" db="EMBL/GenBank/DDBJ databases">
        <title>Taro Niue Genome Assembly and Annotation.</title>
        <authorList>
            <person name="Atibalentja N."/>
            <person name="Keating K."/>
            <person name="Fields C.J."/>
        </authorList>
    </citation>
    <scope>NUCLEOTIDE SEQUENCE</scope>
    <source>
        <strain evidence="2">Niue_2</strain>
        <tissue evidence="2">Leaf</tissue>
    </source>
</reference>
<comment type="caution">
    <text evidence="2">The sequence shown here is derived from an EMBL/GenBank/DDBJ whole genome shotgun (WGS) entry which is preliminary data.</text>
</comment>
<sequence length="135" mass="14698">MVHLLPLIGLLLQDRMAGTHVSTPAFFSGPNKRHVIKWAHPANSSIMQGIRQPNNSTPWSTELCHYCDCLITSVCSCITFGQIVEIVDRGNTKRCGLSRANVRAVGVDGAGVPLLVVALSMRILMGKGMSEEHPY</sequence>
<name>A0A843XF55_COLES</name>
<gene>
    <name evidence="2" type="ORF">Taro_050840</name>
</gene>
<keyword evidence="1" id="KW-0732">Signal</keyword>
<protein>
    <recommendedName>
        <fullName evidence="4">Secreted protein</fullName>
    </recommendedName>
</protein>
<dbReference type="AlphaFoldDB" id="A0A843XF55"/>
<dbReference type="Proteomes" id="UP000652761">
    <property type="component" value="Unassembled WGS sequence"/>
</dbReference>
<proteinExistence type="predicted"/>
<feature type="signal peptide" evidence="1">
    <location>
        <begin position="1"/>
        <end position="18"/>
    </location>
</feature>